<dbReference type="PANTHER" id="PTHR32063:SF14">
    <property type="entry name" value="BLL4319 PROTEIN"/>
    <property type="match status" value="1"/>
</dbReference>
<keyword evidence="1" id="KW-0472">Membrane</keyword>
<dbReference type="OrthoDB" id="9807350at2"/>
<dbReference type="Gene3D" id="3.30.70.1430">
    <property type="entry name" value="Multidrug efflux transporter AcrB pore domain"/>
    <property type="match status" value="2"/>
</dbReference>
<feature type="transmembrane region" description="Helical" evidence="1">
    <location>
        <begin position="397"/>
        <end position="417"/>
    </location>
</feature>
<keyword evidence="1" id="KW-0812">Transmembrane</keyword>
<feature type="transmembrane region" description="Helical" evidence="1">
    <location>
        <begin position="564"/>
        <end position="589"/>
    </location>
</feature>
<gene>
    <name evidence="2" type="ORF">HYN04_05280</name>
</gene>
<keyword evidence="3" id="KW-1185">Reference proteome</keyword>
<feature type="transmembrane region" description="Helical" evidence="1">
    <location>
        <begin position="12"/>
        <end position="31"/>
    </location>
</feature>
<dbReference type="GO" id="GO:0042910">
    <property type="term" value="F:xenobiotic transmembrane transporter activity"/>
    <property type="evidence" value="ECO:0007669"/>
    <property type="project" value="TreeGrafter"/>
</dbReference>
<evidence type="ECO:0000313" key="3">
    <source>
        <dbReference type="Proteomes" id="UP000247763"/>
    </source>
</evidence>
<accession>A0A2Z3I1B8</accession>
<dbReference type="SUPFAM" id="SSF82866">
    <property type="entry name" value="Multidrug efflux transporter AcrB transmembrane domain"/>
    <property type="match status" value="2"/>
</dbReference>
<feature type="transmembrane region" description="Helical" evidence="1">
    <location>
        <begin position="897"/>
        <end position="917"/>
    </location>
</feature>
<feature type="transmembrane region" description="Helical" evidence="1">
    <location>
        <begin position="371"/>
        <end position="390"/>
    </location>
</feature>
<evidence type="ECO:0000313" key="2">
    <source>
        <dbReference type="EMBL" id="AWM77224.1"/>
    </source>
</evidence>
<dbReference type="Gene3D" id="1.20.1640.10">
    <property type="entry name" value="Multidrug efflux transporter AcrB transmembrane domain"/>
    <property type="match status" value="3"/>
</dbReference>
<dbReference type="PRINTS" id="PR00702">
    <property type="entry name" value="ACRIFLAVINRP"/>
</dbReference>
<feature type="transmembrane region" description="Helical" evidence="1">
    <location>
        <begin position="924"/>
        <end position="942"/>
    </location>
</feature>
<feature type="transmembrane region" description="Helical" evidence="1">
    <location>
        <begin position="954"/>
        <end position="975"/>
    </location>
</feature>
<keyword evidence="1" id="KW-1133">Transmembrane helix</keyword>
<dbReference type="RefSeq" id="WP_110449793.1">
    <property type="nucleotide sequence ID" value="NZ_CP029479.1"/>
</dbReference>
<dbReference type="PANTHER" id="PTHR32063">
    <property type="match status" value="1"/>
</dbReference>
<feature type="transmembrane region" description="Helical" evidence="1">
    <location>
        <begin position="500"/>
        <end position="527"/>
    </location>
</feature>
<dbReference type="InterPro" id="IPR001036">
    <property type="entry name" value="Acrflvin-R"/>
</dbReference>
<dbReference type="AlphaFoldDB" id="A0A2Z3I1B8"/>
<dbReference type="FunFam" id="3.30.70.1430:FF:000001">
    <property type="entry name" value="Efflux pump membrane transporter"/>
    <property type="match status" value="1"/>
</dbReference>
<dbReference type="Gene3D" id="3.30.2090.10">
    <property type="entry name" value="Multidrug efflux transporter AcrB TolC docking domain, DN and DC subdomains"/>
    <property type="match status" value="3"/>
</dbReference>
<dbReference type="InterPro" id="IPR027463">
    <property type="entry name" value="AcrB_DN_DC_subdom"/>
</dbReference>
<organism evidence="2 3">
    <name type="scientific">Phenylobacterium parvum</name>
    <dbReference type="NCBI Taxonomy" id="2201350"/>
    <lineage>
        <taxon>Bacteria</taxon>
        <taxon>Pseudomonadati</taxon>
        <taxon>Pseudomonadota</taxon>
        <taxon>Alphaproteobacteria</taxon>
        <taxon>Caulobacterales</taxon>
        <taxon>Caulobacteraceae</taxon>
        <taxon>Phenylobacterium</taxon>
    </lineage>
</organism>
<proteinExistence type="predicted"/>
<reference evidence="3" key="1">
    <citation type="submission" date="2018-05" db="EMBL/GenBank/DDBJ databases">
        <title>Genome sequencing of Phenylobacterium sp. HYN0004.</title>
        <authorList>
            <person name="Yi H."/>
            <person name="Baek C."/>
        </authorList>
    </citation>
    <scope>NUCLEOTIDE SEQUENCE [LARGE SCALE GENOMIC DNA]</scope>
    <source>
        <strain evidence="3">HYN0004</strain>
    </source>
</reference>
<dbReference type="KEGG" id="phb:HYN04_05280"/>
<dbReference type="Proteomes" id="UP000247763">
    <property type="component" value="Chromosome"/>
</dbReference>
<dbReference type="GO" id="GO:0005886">
    <property type="term" value="C:plasma membrane"/>
    <property type="evidence" value="ECO:0007669"/>
    <property type="project" value="TreeGrafter"/>
</dbReference>
<feature type="transmembrane region" description="Helical" evidence="1">
    <location>
        <begin position="1027"/>
        <end position="1053"/>
    </location>
</feature>
<sequence length="1080" mass="114157">MLSDISVRRPIFAAVGAILLCVIGIASYLALPVRELPSVDPPTVSVSTTYRGASAEVVEERITQVIERQVSGIQGIDRVSSSSRDGGSRISISFTLDRNLDAAANDVRDAVSRVTPLLPDQADPPQIAKANADDSPIMFISLTSTTLNRLQLTDYANRYLVERLSTVPGVAQVGVGGAQVYAMRIWLDPLAMAARGVTVDDVESALRAQNLELPAGSLEAPTKDFTIRVARGYATPKDFAQLPVTASGANRASTTVAGQQGALGSSASAAGAAASPLSAAASAANPNAYVLRLGDIARIEEGPDERRRLFRSNNVDQVGLAITRQSQANELEISEGIREQIADINRSLPSGTKMEVAVDFTTFTRHALQEVWVTMGMALVLVAVVNLIFLGSWRAAVVPSVVAPICILATFIVLAALGFSVNLLTLLALVLAIGLVVDDAIVVVENIQRRIDEGEDPLVAAQRGARQVFFAVVATTVVLVSVFAPLMFMPGFTGRLFVELAVSVAAAVVFSSLLALSLSPMLSSLLLRRSGTGGPFMRAFNAGMGSLRTSYQASLEALLAPGRLAFASVGAGLLIVVFGLIAGGLALVIPKELVPTEDRGRVDISIQGPEGAGYDYILPASQAVESRLLGLLKDGVIERYTLSVPGFGRSQFGSGGGNASLPDTREHKITSQDLAAQLNREFSGITSARVIASVRPSIQRGGGGGGGSSVNVIVVGDEYPQIERAIQPLLAAARTNPGLARPRLDYEPTSPRLLVELDRDKAAQLGVSAQAVGRALETLFGSRKTTTYVKGGQEYDVILQADRSKRINESDLRNVYVRAASGASVPLSALVTTEIRGDTPSRDRVDRLRAITLSVQLNPGYTVGEAVTFFQREIDKRPGTTVKWGGLARDYLEGGTAVYGALGLALILVFLVLAAQFESWIHPLVIMLTVPVAAVGGLFGLLVSGSTLNTYSQIGLIMLVGIAAKNGILIVEFANQLRDEGRTVRDAVIESSVLRLRPILMTSISAVAGAIPLIVAGGAGAESRRTIGVVIFFGAIFSTLLTVFLVPVFYSLLARYTQSPQARARKIEAFEAREAATPAE</sequence>
<dbReference type="Gene3D" id="3.30.70.1320">
    <property type="entry name" value="Multidrug efflux transporter AcrB pore domain like"/>
    <property type="match status" value="2"/>
</dbReference>
<feature type="transmembrane region" description="Helical" evidence="1">
    <location>
        <begin position="996"/>
        <end position="1015"/>
    </location>
</feature>
<feature type="transmembrane region" description="Helical" evidence="1">
    <location>
        <begin position="423"/>
        <end position="447"/>
    </location>
</feature>
<dbReference type="Pfam" id="PF00873">
    <property type="entry name" value="ACR_tran"/>
    <property type="match status" value="2"/>
</dbReference>
<dbReference type="SUPFAM" id="SSF82693">
    <property type="entry name" value="Multidrug efflux transporter AcrB pore domain, PN1, PN2, PC1 and PC2 subdomains"/>
    <property type="match status" value="3"/>
</dbReference>
<dbReference type="EMBL" id="CP029479">
    <property type="protein sequence ID" value="AWM77224.1"/>
    <property type="molecule type" value="Genomic_DNA"/>
</dbReference>
<protein>
    <submittedName>
        <fullName evidence="2">Multidrug transporter AcrB</fullName>
    </submittedName>
</protein>
<feature type="transmembrane region" description="Helical" evidence="1">
    <location>
        <begin position="468"/>
        <end position="488"/>
    </location>
</feature>
<name>A0A2Z3I1B8_9CAUL</name>
<dbReference type="Gene3D" id="3.30.70.1440">
    <property type="entry name" value="Multidrug efflux transporter AcrB pore domain"/>
    <property type="match status" value="1"/>
</dbReference>
<evidence type="ECO:0000256" key="1">
    <source>
        <dbReference type="SAM" id="Phobius"/>
    </source>
</evidence>
<dbReference type="SUPFAM" id="SSF82714">
    <property type="entry name" value="Multidrug efflux transporter AcrB TolC docking domain, DN and DC subdomains"/>
    <property type="match status" value="2"/>
</dbReference>